<dbReference type="Proteomes" id="UP000216133">
    <property type="component" value="Unassembled WGS sequence"/>
</dbReference>
<dbReference type="RefSeq" id="WP_073305526.1">
    <property type="nucleotide sequence ID" value="NZ_CP019985.1"/>
</dbReference>
<dbReference type="EMBL" id="NPBS01000112">
    <property type="protein sequence ID" value="PAF24332.1"/>
    <property type="molecule type" value="Genomic_DNA"/>
</dbReference>
<proteinExistence type="predicted"/>
<name>A0A268RVQ5_SHOCL</name>
<evidence type="ECO:0000313" key="2">
    <source>
        <dbReference type="Proteomes" id="UP000216133"/>
    </source>
</evidence>
<comment type="caution">
    <text evidence="1">The sequence shown here is derived from an EMBL/GenBank/DDBJ whole genome shotgun (WGS) entry which is preliminary data.</text>
</comment>
<accession>A0A268RVQ5</accession>
<gene>
    <name evidence="1" type="ORF">CHH61_19185</name>
</gene>
<protein>
    <submittedName>
        <fullName evidence="1">DUF4367 domain-containing protein</fullName>
    </submittedName>
</protein>
<sequence length="163" mass="18350">MTLNKLLSGLLVVISIFTGGVEDPLTPDPNKPLGDVLPIEKAVQEFNYLYGIEVVLPQYLPIHYTTQGGSIDQGSLRVDYMDQSNNELLSINVFVGEKHLESEKRAKEVLLNKNITGYHFIMPDSNINFLIFRQDGLTYIIALASHYKDNKVDELIKIANSLR</sequence>
<dbReference type="AlphaFoldDB" id="A0A268RVQ5"/>
<reference evidence="1 2" key="1">
    <citation type="submission" date="2017-07" db="EMBL/GenBank/DDBJ databases">
        <title>Isolation and whole genome analysis of endospore-forming bacteria from heroin.</title>
        <authorList>
            <person name="Kalinowski J."/>
            <person name="Ahrens B."/>
            <person name="Al-Dilaimi A."/>
            <person name="Winkler A."/>
            <person name="Wibberg D."/>
            <person name="Schleenbecker U."/>
            <person name="Ruckert C."/>
            <person name="Wolfel R."/>
            <person name="Grass G."/>
        </authorList>
    </citation>
    <scope>NUCLEOTIDE SEQUENCE [LARGE SCALE GENOMIC DNA]</scope>
    <source>
        <strain evidence="1 2">7523-2</strain>
    </source>
</reference>
<evidence type="ECO:0000313" key="1">
    <source>
        <dbReference type="EMBL" id="PAF24332.1"/>
    </source>
</evidence>
<organism evidence="1 2">
    <name type="scientific">Shouchella clausii</name>
    <name type="common">Alkalihalobacillus clausii</name>
    <dbReference type="NCBI Taxonomy" id="79880"/>
    <lineage>
        <taxon>Bacteria</taxon>
        <taxon>Bacillati</taxon>
        <taxon>Bacillota</taxon>
        <taxon>Bacilli</taxon>
        <taxon>Bacillales</taxon>
        <taxon>Bacillaceae</taxon>
        <taxon>Shouchella</taxon>
    </lineage>
</organism>
<dbReference type="GeneID" id="86924541"/>